<keyword evidence="5 8" id="KW-0547">Nucleotide-binding</keyword>
<evidence type="ECO:0000256" key="1">
    <source>
        <dbReference type="ARBA" id="ARBA00004496"/>
    </source>
</evidence>
<organism evidence="10 11">
    <name type="scientific">Methylophaga sulfidovorans</name>
    <dbReference type="NCBI Taxonomy" id="45496"/>
    <lineage>
        <taxon>Bacteria</taxon>
        <taxon>Pseudomonadati</taxon>
        <taxon>Pseudomonadota</taxon>
        <taxon>Gammaproteobacteria</taxon>
        <taxon>Thiotrichales</taxon>
        <taxon>Piscirickettsiaceae</taxon>
        <taxon>Methylophaga</taxon>
    </lineage>
</organism>
<dbReference type="SUPFAM" id="SSF56037">
    <property type="entry name" value="PheT/TilS domain"/>
    <property type="match status" value="1"/>
</dbReference>
<dbReference type="Gene3D" id="3.40.50.620">
    <property type="entry name" value="HUPs"/>
    <property type="match status" value="1"/>
</dbReference>
<comment type="subcellular location">
    <subcellularLocation>
        <location evidence="1 8">Cytoplasm</location>
    </subcellularLocation>
</comment>
<keyword evidence="4 8" id="KW-0819">tRNA processing</keyword>
<accession>A0A1I3VJZ9</accession>
<comment type="function">
    <text evidence="8">Ligates lysine onto the cytidine present at position 34 of the AUA codon-specific tRNA(Ile) that contains the anticodon CAU, in an ATP-dependent manner. Cytidine is converted to lysidine, thus changing the amino acid specificity of the tRNA from methionine to isoleucine.</text>
</comment>
<dbReference type="GO" id="GO:0005737">
    <property type="term" value="C:cytoplasm"/>
    <property type="evidence" value="ECO:0007669"/>
    <property type="project" value="UniProtKB-SubCell"/>
</dbReference>
<dbReference type="Pfam" id="PF01171">
    <property type="entry name" value="ATP_bind_3"/>
    <property type="match status" value="1"/>
</dbReference>
<dbReference type="Gene3D" id="1.20.59.20">
    <property type="match status" value="1"/>
</dbReference>
<evidence type="ECO:0000313" key="11">
    <source>
        <dbReference type="Proteomes" id="UP000198924"/>
    </source>
</evidence>
<dbReference type="PANTHER" id="PTHR43033:SF1">
    <property type="entry name" value="TRNA(ILE)-LYSIDINE SYNTHASE-RELATED"/>
    <property type="match status" value="1"/>
</dbReference>
<dbReference type="GO" id="GO:0006400">
    <property type="term" value="P:tRNA modification"/>
    <property type="evidence" value="ECO:0007669"/>
    <property type="project" value="UniProtKB-UniRule"/>
</dbReference>
<name>A0A1I3VJZ9_9GAMM</name>
<dbReference type="EMBL" id="FOSH01000003">
    <property type="protein sequence ID" value="SFJ95754.1"/>
    <property type="molecule type" value="Genomic_DNA"/>
</dbReference>
<dbReference type="EC" id="6.3.4.19" evidence="8"/>
<evidence type="ECO:0000256" key="6">
    <source>
        <dbReference type="ARBA" id="ARBA00022840"/>
    </source>
</evidence>
<dbReference type="SUPFAM" id="SSF52402">
    <property type="entry name" value="Adenine nucleotide alpha hydrolases-like"/>
    <property type="match status" value="1"/>
</dbReference>
<evidence type="ECO:0000256" key="2">
    <source>
        <dbReference type="ARBA" id="ARBA00022490"/>
    </source>
</evidence>
<dbReference type="InterPro" id="IPR012796">
    <property type="entry name" value="Lysidine-tRNA-synth_C"/>
</dbReference>
<dbReference type="Proteomes" id="UP000198924">
    <property type="component" value="Unassembled WGS sequence"/>
</dbReference>
<dbReference type="NCBIfam" id="TIGR02433">
    <property type="entry name" value="lysidine_TilS_C"/>
    <property type="match status" value="1"/>
</dbReference>
<comment type="domain">
    <text evidence="8">The N-terminal region contains the highly conserved SGGXDS motif, predicted to be a P-loop motif involved in ATP binding.</text>
</comment>
<keyword evidence="6 8" id="KW-0067">ATP-binding</keyword>
<dbReference type="InterPro" id="IPR012795">
    <property type="entry name" value="tRNA_Ile_lys_synt_N"/>
</dbReference>
<evidence type="ECO:0000256" key="4">
    <source>
        <dbReference type="ARBA" id="ARBA00022694"/>
    </source>
</evidence>
<dbReference type="SMART" id="SM00977">
    <property type="entry name" value="TilS_C"/>
    <property type="match status" value="1"/>
</dbReference>
<evidence type="ECO:0000256" key="7">
    <source>
        <dbReference type="ARBA" id="ARBA00048539"/>
    </source>
</evidence>
<gene>
    <name evidence="8" type="primary">tilS</name>
    <name evidence="10" type="ORF">SAMN04488079_10384</name>
</gene>
<dbReference type="GO" id="GO:0005524">
    <property type="term" value="F:ATP binding"/>
    <property type="evidence" value="ECO:0007669"/>
    <property type="project" value="UniProtKB-UniRule"/>
</dbReference>
<evidence type="ECO:0000256" key="3">
    <source>
        <dbReference type="ARBA" id="ARBA00022598"/>
    </source>
</evidence>
<keyword evidence="2 8" id="KW-0963">Cytoplasm</keyword>
<dbReference type="RefSeq" id="WP_091711718.1">
    <property type="nucleotide sequence ID" value="NZ_FOSH01000003.1"/>
</dbReference>
<dbReference type="HAMAP" id="MF_01161">
    <property type="entry name" value="tRNA_Ile_lys_synt"/>
    <property type="match status" value="1"/>
</dbReference>
<dbReference type="AlphaFoldDB" id="A0A1I3VJZ9"/>
<comment type="catalytic activity">
    <reaction evidence="7 8">
        <text>cytidine(34) in tRNA(Ile2) + L-lysine + ATP = lysidine(34) in tRNA(Ile2) + AMP + diphosphate + H(+)</text>
        <dbReference type="Rhea" id="RHEA:43744"/>
        <dbReference type="Rhea" id="RHEA-COMP:10625"/>
        <dbReference type="Rhea" id="RHEA-COMP:10670"/>
        <dbReference type="ChEBI" id="CHEBI:15378"/>
        <dbReference type="ChEBI" id="CHEBI:30616"/>
        <dbReference type="ChEBI" id="CHEBI:32551"/>
        <dbReference type="ChEBI" id="CHEBI:33019"/>
        <dbReference type="ChEBI" id="CHEBI:82748"/>
        <dbReference type="ChEBI" id="CHEBI:83665"/>
        <dbReference type="ChEBI" id="CHEBI:456215"/>
        <dbReference type="EC" id="6.3.4.19"/>
    </reaction>
</comment>
<dbReference type="STRING" id="45496.SAMN04488079_10384"/>
<comment type="similarity">
    <text evidence="8">Belongs to the tRNA(Ile)-lysidine synthase family.</text>
</comment>
<reference evidence="11" key="1">
    <citation type="submission" date="2016-10" db="EMBL/GenBank/DDBJ databases">
        <authorList>
            <person name="Varghese N."/>
            <person name="Submissions S."/>
        </authorList>
    </citation>
    <scope>NUCLEOTIDE SEQUENCE [LARGE SCALE GENOMIC DNA]</scope>
    <source>
        <strain evidence="11">DSM 11578</strain>
    </source>
</reference>
<feature type="binding site" evidence="8">
    <location>
        <begin position="26"/>
        <end position="31"/>
    </location>
    <ligand>
        <name>ATP</name>
        <dbReference type="ChEBI" id="CHEBI:30616"/>
    </ligand>
</feature>
<evidence type="ECO:0000313" key="10">
    <source>
        <dbReference type="EMBL" id="SFJ95754.1"/>
    </source>
</evidence>
<dbReference type="SUPFAM" id="SSF82829">
    <property type="entry name" value="MesJ substrate recognition domain-like"/>
    <property type="match status" value="1"/>
</dbReference>
<keyword evidence="3 8" id="KW-0436">Ligase</keyword>
<evidence type="ECO:0000256" key="8">
    <source>
        <dbReference type="HAMAP-Rule" id="MF_01161"/>
    </source>
</evidence>
<dbReference type="InterPro" id="IPR015262">
    <property type="entry name" value="tRNA_Ile_lys_synt_subst-bd"/>
</dbReference>
<proteinExistence type="inferred from homology"/>
<dbReference type="OrthoDB" id="9807403at2"/>
<dbReference type="CDD" id="cd01992">
    <property type="entry name" value="TilS_N"/>
    <property type="match status" value="1"/>
</dbReference>
<protein>
    <recommendedName>
        <fullName evidence="8">tRNA(Ile)-lysidine synthase</fullName>
        <ecNumber evidence="8">6.3.4.19</ecNumber>
    </recommendedName>
    <alternativeName>
        <fullName evidence="8">tRNA(Ile)-2-lysyl-cytidine synthase</fullName>
    </alternativeName>
    <alternativeName>
        <fullName evidence="8">tRNA(Ile)-lysidine synthetase</fullName>
    </alternativeName>
</protein>
<dbReference type="Pfam" id="PF11734">
    <property type="entry name" value="TilS_C"/>
    <property type="match status" value="1"/>
</dbReference>
<feature type="domain" description="Lysidine-tRNA(Ile) synthetase C-terminal" evidence="9">
    <location>
        <begin position="364"/>
        <end position="436"/>
    </location>
</feature>
<dbReference type="Pfam" id="PF09179">
    <property type="entry name" value="TilS"/>
    <property type="match status" value="1"/>
</dbReference>
<sequence length="446" mass="50293">MSLNPQKIITDITTLAAGRPVCLAYSGGVDSHVLLHLLATAKPPQLTQLRAVHINHGLNKAADQWAQHCADVTSKLDMPFSHIDVDVQNIDELGMEAAARKARYQALSNELLPDEVLLTAQHQHDQAETLLLQLFRGAGPLGLSAMWPESQSHGMTIIRPLLDVSKQDILDYAELHQLHWVDDPSNENTDINRNYLRQEIWPLLQQRWPALEKTISRSASHCQETSLLLAQLAEQDREQCQLQQNGHLSITAVKKLPVERQRNLLRFMIETAGYELPSTAILQRIIEDVICAAEDKTPIVSWSDVEVRRYRDDLYVQPSTDSESPPIEINFTGPAELVLSEDCTLKWQLTSGDGMKISVLNGDLTMRYRQGGEKIRLRGHSQHKSLKQLFQEWSVPPWKRTTIPLFFVGTELVAVVGYGYAEHYAAETGEKGWLPYLTADLRPDLD</sequence>
<dbReference type="InterPro" id="IPR012094">
    <property type="entry name" value="tRNA_Ile_lys_synt"/>
</dbReference>
<dbReference type="InterPro" id="IPR011063">
    <property type="entry name" value="TilS/TtcA_N"/>
</dbReference>
<dbReference type="GO" id="GO:0032267">
    <property type="term" value="F:tRNA(Ile)-lysidine synthase activity"/>
    <property type="evidence" value="ECO:0007669"/>
    <property type="project" value="UniProtKB-EC"/>
</dbReference>
<keyword evidence="11" id="KW-1185">Reference proteome</keyword>
<evidence type="ECO:0000259" key="9">
    <source>
        <dbReference type="SMART" id="SM00977"/>
    </source>
</evidence>
<dbReference type="InterPro" id="IPR014729">
    <property type="entry name" value="Rossmann-like_a/b/a_fold"/>
</dbReference>
<evidence type="ECO:0000256" key="5">
    <source>
        <dbReference type="ARBA" id="ARBA00022741"/>
    </source>
</evidence>
<dbReference type="PANTHER" id="PTHR43033">
    <property type="entry name" value="TRNA(ILE)-LYSIDINE SYNTHASE-RELATED"/>
    <property type="match status" value="1"/>
</dbReference>
<dbReference type="NCBIfam" id="TIGR02432">
    <property type="entry name" value="lysidine_TilS_N"/>
    <property type="match status" value="1"/>
</dbReference>